<dbReference type="InterPro" id="IPR019405">
    <property type="entry name" value="Lactonase_7-beta_prop"/>
</dbReference>
<dbReference type="PANTHER" id="PTHR30344">
    <property type="entry name" value="6-PHOSPHOGLUCONOLACTONASE-RELATED"/>
    <property type="match status" value="1"/>
</dbReference>
<evidence type="ECO:0008006" key="4">
    <source>
        <dbReference type="Google" id="ProtNLM"/>
    </source>
</evidence>
<reference evidence="2" key="2">
    <citation type="journal article" date="2019" name="IMA Fungus">
        <title>Genome sequencing and comparison of five Tilletia species to identify candidate genes for the detection of regulated species infecting wheat.</title>
        <authorList>
            <person name="Nguyen H.D.T."/>
            <person name="Sultana T."/>
            <person name="Kesanakurti P."/>
            <person name="Hambleton S."/>
        </authorList>
    </citation>
    <scope>NUCLEOTIDE SEQUENCE</scope>
    <source>
        <strain evidence="2">DAOMC 236416</strain>
    </source>
</reference>
<reference evidence="2" key="1">
    <citation type="submission" date="2016-04" db="EMBL/GenBank/DDBJ databases">
        <authorList>
            <person name="Nguyen H.D."/>
            <person name="Samba Siva P."/>
            <person name="Cullis J."/>
            <person name="Levesque C.A."/>
            <person name="Hambleton S."/>
        </authorList>
    </citation>
    <scope>NUCLEOTIDE SEQUENCE</scope>
    <source>
        <strain evidence="2">DAOMC 236416</strain>
    </source>
</reference>
<dbReference type="GO" id="GO:0017057">
    <property type="term" value="F:6-phosphogluconolactonase activity"/>
    <property type="evidence" value="ECO:0007669"/>
    <property type="project" value="TreeGrafter"/>
</dbReference>
<protein>
    <recommendedName>
        <fullName evidence="4">3-carboxymuconate cyclase</fullName>
    </recommendedName>
</protein>
<dbReference type="InterPro" id="IPR011048">
    <property type="entry name" value="Haem_d1_sf"/>
</dbReference>
<evidence type="ECO:0000313" key="2">
    <source>
        <dbReference type="EMBL" id="KAE8250170.1"/>
    </source>
</evidence>
<sequence length="439" mass="47599">MFSSLISSTFFLPILFFFAVLSTTMSTQVEGNTLMIPPPPPTPGADPHQQGPLRFYISGYGGTIRHFDFQPGLGATEIGILNLTDAVKPSWLEFGYNSHEEGRLNKVYAVDESDEGRVLAFDVDHSTGNLTLQDEASTGAGPVTLTTTRRGGGTQQRSSCLLSADYTAGSVSIHPLRSSDGSFEDDKPVQTFQFNGSGPIASRQDHSYAHQAILDPSGRFVYVADLGADQIHIISVPNEEQGIDDCTNFKLVRPSIDLPAGSGPRHLTFHTCPLTRKTNIYLASELSNTITAFTQDPHTGQLEQVGQPILVLPPGTEYSGYTEDAPNVGEVAVTPDGRFVLVSTRNSPDGVEDHIALFRRCEQSGELSWVEWYPTEGKTVRHFSLSTDVEASFVLAANQESGSAIIFSRDLQTGALKKETLITDIGMPAFAQFVGIHNL</sequence>
<dbReference type="Pfam" id="PF10282">
    <property type="entry name" value="Lactonase"/>
    <property type="match status" value="1"/>
</dbReference>
<dbReference type="Gene3D" id="2.130.10.10">
    <property type="entry name" value="YVTN repeat-like/Quinoprotein amine dehydrogenase"/>
    <property type="match status" value="1"/>
</dbReference>
<dbReference type="AlphaFoldDB" id="A0A177TU94"/>
<proteinExistence type="inferred from homology"/>
<dbReference type="PANTHER" id="PTHR30344:SF1">
    <property type="entry name" value="6-PHOSPHOGLUCONOLACTONASE"/>
    <property type="match status" value="1"/>
</dbReference>
<dbReference type="Proteomes" id="UP000077521">
    <property type="component" value="Unassembled WGS sequence"/>
</dbReference>
<gene>
    <name evidence="2" type="ORF">A4X13_0g4923</name>
</gene>
<evidence type="ECO:0000313" key="3">
    <source>
        <dbReference type="Proteomes" id="UP000077521"/>
    </source>
</evidence>
<evidence type="ECO:0000256" key="1">
    <source>
        <dbReference type="ARBA" id="ARBA00005564"/>
    </source>
</evidence>
<dbReference type="EMBL" id="LWDF02000347">
    <property type="protein sequence ID" value="KAE8250170.1"/>
    <property type="molecule type" value="Genomic_DNA"/>
</dbReference>
<accession>A0A177TU94</accession>
<comment type="caution">
    <text evidence="2">The sequence shown here is derived from an EMBL/GenBank/DDBJ whole genome shotgun (WGS) entry which is preliminary data.</text>
</comment>
<comment type="similarity">
    <text evidence="1">Belongs to the cycloisomerase 2 family.</text>
</comment>
<dbReference type="InterPro" id="IPR050282">
    <property type="entry name" value="Cycloisomerase_2"/>
</dbReference>
<dbReference type="OrthoDB" id="9972196at2759"/>
<name>A0A177TU94_9BASI</name>
<organism evidence="2 3">
    <name type="scientific">Tilletia indica</name>
    <dbReference type="NCBI Taxonomy" id="43049"/>
    <lineage>
        <taxon>Eukaryota</taxon>
        <taxon>Fungi</taxon>
        <taxon>Dikarya</taxon>
        <taxon>Basidiomycota</taxon>
        <taxon>Ustilaginomycotina</taxon>
        <taxon>Exobasidiomycetes</taxon>
        <taxon>Tilletiales</taxon>
        <taxon>Tilletiaceae</taxon>
        <taxon>Tilletia</taxon>
    </lineage>
</organism>
<dbReference type="SUPFAM" id="SSF51004">
    <property type="entry name" value="C-terminal (heme d1) domain of cytochrome cd1-nitrite reductase"/>
    <property type="match status" value="1"/>
</dbReference>
<dbReference type="InterPro" id="IPR015943">
    <property type="entry name" value="WD40/YVTN_repeat-like_dom_sf"/>
</dbReference>
<keyword evidence="3" id="KW-1185">Reference proteome</keyword>